<dbReference type="AlphaFoldDB" id="A0A844QMQ6"/>
<name>A0A844QMQ6_9HYPH</name>
<evidence type="ECO:0000313" key="2">
    <source>
        <dbReference type="EMBL" id="MVA99864.1"/>
    </source>
</evidence>
<dbReference type="Proteomes" id="UP000463224">
    <property type="component" value="Unassembled WGS sequence"/>
</dbReference>
<feature type="region of interest" description="Disordered" evidence="1">
    <location>
        <begin position="297"/>
        <end position="319"/>
    </location>
</feature>
<proteinExistence type="predicted"/>
<evidence type="ECO:0008006" key="4">
    <source>
        <dbReference type="Google" id="ProtNLM"/>
    </source>
</evidence>
<dbReference type="EMBL" id="WPHG01000008">
    <property type="protein sequence ID" value="MVA99864.1"/>
    <property type="molecule type" value="Genomic_DNA"/>
</dbReference>
<keyword evidence="3" id="KW-1185">Reference proteome</keyword>
<reference evidence="2 3" key="1">
    <citation type="submission" date="2019-12" db="EMBL/GenBank/DDBJ databases">
        <title>Nitratireductor arenosus sp. nov., Isolated from sea sand, Jeju island, South Korea.</title>
        <authorList>
            <person name="Kim W."/>
        </authorList>
    </citation>
    <scope>NUCLEOTIDE SEQUENCE [LARGE SCALE GENOMIC DNA]</scope>
    <source>
        <strain evidence="2 3">CAU 1489</strain>
    </source>
</reference>
<comment type="caution">
    <text evidence="2">The sequence shown here is derived from an EMBL/GenBank/DDBJ whole genome shotgun (WGS) entry which is preliminary data.</text>
</comment>
<accession>A0A844QMQ6</accession>
<dbReference type="RefSeq" id="WP_156715498.1">
    <property type="nucleotide sequence ID" value="NZ_WPHG01000008.1"/>
</dbReference>
<organism evidence="2 3">
    <name type="scientific">Nitratireductor arenosus</name>
    <dbReference type="NCBI Taxonomy" id="2682096"/>
    <lineage>
        <taxon>Bacteria</taxon>
        <taxon>Pseudomonadati</taxon>
        <taxon>Pseudomonadota</taxon>
        <taxon>Alphaproteobacteria</taxon>
        <taxon>Hyphomicrobiales</taxon>
        <taxon>Phyllobacteriaceae</taxon>
        <taxon>Nitratireductor</taxon>
    </lineage>
</organism>
<protein>
    <recommendedName>
        <fullName evidence="4">DUF2336 domain-containing protein</fullName>
    </recommendedName>
</protein>
<sequence length="319" mass="35186">MSTADFRRIADRDQAGKAERLLRAAVSAFASLTRPSRREIRQLDQLAAPLFDKVPAETLRYVAAVLSESPHTPPALLARLCDQSADIAAPLLIRSPLLGDVALLGLIARHGLTHARVIKRRPRVHPTIIQVSKLLEATAARPTEQVAQSPVPASRGLAALVRHRLLQTMSDNENAAAEALSAHGQDDEAHDDDRFRKLRAAALAENREPFFRALAETVSLPYDTARMIARARTYDDLLVALRSLDLSEEQAFLLACAASPWRFPQRRNIRLFLEKFRSISRDAARVLVDNNWRDGAGRSDRTALPPAQDDAGETAALRA</sequence>
<evidence type="ECO:0000256" key="1">
    <source>
        <dbReference type="SAM" id="MobiDB-lite"/>
    </source>
</evidence>
<evidence type="ECO:0000313" key="3">
    <source>
        <dbReference type="Proteomes" id="UP000463224"/>
    </source>
</evidence>
<gene>
    <name evidence="2" type="ORF">GN330_21660</name>
</gene>